<accession>A0ABW1SGF1</accession>
<dbReference type="RefSeq" id="WP_137616132.1">
    <property type="nucleotide sequence ID" value="NZ_BJDI01000007.1"/>
</dbReference>
<dbReference type="EC" id="2.3.1.-" evidence="2"/>
<dbReference type="SUPFAM" id="SSF55729">
    <property type="entry name" value="Acyl-CoA N-acyltransferases (Nat)"/>
    <property type="match status" value="1"/>
</dbReference>
<keyword evidence="2" id="KW-0808">Transferase</keyword>
<reference evidence="3" key="1">
    <citation type="journal article" date="2019" name="Int. J. Syst. Evol. Microbiol.">
        <title>The Global Catalogue of Microorganisms (GCM) 10K type strain sequencing project: providing services to taxonomists for standard genome sequencing and annotation.</title>
        <authorList>
            <consortium name="The Broad Institute Genomics Platform"/>
            <consortium name="The Broad Institute Genome Sequencing Center for Infectious Disease"/>
            <person name="Wu L."/>
            <person name="Ma J."/>
        </authorList>
    </citation>
    <scope>NUCLEOTIDE SEQUENCE [LARGE SCALE GENOMIC DNA]</scope>
    <source>
        <strain evidence="3">CCM 8930</strain>
    </source>
</reference>
<dbReference type="PANTHER" id="PTHR43451:SF1">
    <property type="entry name" value="ACETYLTRANSFERASE"/>
    <property type="match status" value="1"/>
</dbReference>
<name>A0ABW1SGF1_9LACO</name>
<protein>
    <submittedName>
        <fullName evidence="2">GNAT family N-acetyltransferase</fullName>
        <ecNumber evidence="2">2.3.1.-</ecNumber>
    </submittedName>
</protein>
<dbReference type="InterPro" id="IPR000182">
    <property type="entry name" value="GNAT_dom"/>
</dbReference>
<dbReference type="Proteomes" id="UP001596171">
    <property type="component" value="Unassembled WGS sequence"/>
</dbReference>
<evidence type="ECO:0000259" key="1">
    <source>
        <dbReference type="PROSITE" id="PS51186"/>
    </source>
</evidence>
<organism evidence="2 3">
    <name type="scientific">Lactiplantibacillus nangangensis</name>
    <dbReference type="NCBI Taxonomy" id="2559917"/>
    <lineage>
        <taxon>Bacteria</taxon>
        <taxon>Bacillati</taxon>
        <taxon>Bacillota</taxon>
        <taxon>Bacilli</taxon>
        <taxon>Lactobacillales</taxon>
        <taxon>Lactobacillaceae</taxon>
        <taxon>Lactiplantibacillus</taxon>
    </lineage>
</organism>
<dbReference type="Gene3D" id="3.40.630.30">
    <property type="match status" value="1"/>
</dbReference>
<evidence type="ECO:0000313" key="2">
    <source>
        <dbReference type="EMBL" id="MFC6200358.1"/>
    </source>
</evidence>
<dbReference type="GO" id="GO:0016746">
    <property type="term" value="F:acyltransferase activity"/>
    <property type="evidence" value="ECO:0007669"/>
    <property type="project" value="UniProtKB-KW"/>
</dbReference>
<dbReference type="InterPro" id="IPR052564">
    <property type="entry name" value="N-acetyltrans/Recomb-assoc"/>
</dbReference>
<gene>
    <name evidence="2" type="ORF">ACFP1L_00440</name>
</gene>
<keyword evidence="2" id="KW-0012">Acyltransferase</keyword>
<keyword evidence="3" id="KW-1185">Reference proteome</keyword>
<dbReference type="PANTHER" id="PTHR43451">
    <property type="entry name" value="ACETYLTRANSFERASE (GNAT) FAMILY PROTEIN"/>
    <property type="match status" value="1"/>
</dbReference>
<dbReference type="Pfam" id="PF13673">
    <property type="entry name" value="Acetyltransf_10"/>
    <property type="match status" value="1"/>
</dbReference>
<evidence type="ECO:0000313" key="3">
    <source>
        <dbReference type="Proteomes" id="UP001596171"/>
    </source>
</evidence>
<dbReference type="PROSITE" id="PS51186">
    <property type="entry name" value="GNAT"/>
    <property type="match status" value="1"/>
</dbReference>
<dbReference type="CDD" id="cd04301">
    <property type="entry name" value="NAT_SF"/>
    <property type="match status" value="1"/>
</dbReference>
<dbReference type="InterPro" id="IPR016181">
    <property type="entry name" value="Acyl_CoA_acyltransferase"/>
</dbReference>
<sequence length="152" mass="17255">MIIRNYRPADFAAIRQLFRQTIQTVNAHDYTPAQLTAWIGSDDMATRKCWRASFAAHTTLVAVQADQLVGFADMSATGYLDRLYIHADMQHQGIAHALVTALERAVLVKRYETAASITARPFFERQGYHVIRAQQVERAGIKLTNYLMQKNI</sequence>
<proteinExistence type="predicted"/>
<dbReference type="EMBL" id="JBHSSE010000002">
    <property type="protein sequence ID" value="MFC6200358.1"/>
    <property type="molecule type" value="Genomic_DNA"/>
</dbReference>
<feature type="domain" description="N-acetyltransferase" evidence="1">
    <location>
        <begin position="1"/>
        <end position="152"/>
    </location>
</feature>
<comment type="caution">
    <text evidence="2">The sequence shown here is derived from an EMBL/GenBank/DDBJ whole genome shotgun (WGS) entry which is preliminary data.</text>
</comment>